<organism evidence="1 2">
    <name type="scientific">Aciditerrimonas ferrireducens</name>
    <dbReference type="NCBI Taxonomy" id="667306"/>
    <lineage>
        <taxon>Bacteria</taxon>
        <taxon>Bacillati</taxon>
        <taxon>Actinomycetota</taxon>
        <taxon>Acidimicrobiia</taxon>
        <taxon>Acidimicrobiales</taxon>
        <taxon>Acidimicrobiaceae</taxon>
        <taxon>Aciditerrimonas</taxon>
    </lineage>
</organism>
<keyword evidence="1" id="KW-0326">Glycosidase</keyword>
<dbReference type="PANTHER" id="PTHR43393:SF2">
    <property type="entry name" value="CYTOKININ RIBOSIDE 5'-MONOPHOSPHATE PHOSPHORIBOHYDROLASE"/>
    <property type="match status" value="1"/>
</dbReference>
<accession>A0ABV6C6C2</accession>
<dbReference type="PANTHER" id="PTHR43393">
    <property type="entry name" value="CYTOKININ RIBOSIDE 5'-MONOPHOSPHATE PHOSPHORIBOHYDROLASE"/>
    <property type="match status" value="1"/>
</dbReference>
<name>A0ABV6C6C2_9ACTN</name>
<evidence type="ECO:0000313" key="1">
    <source>
        <dbReference type="EMBL" id="MFC0081822.1"/>
    </source>
</evidence>
<dbReference type="GO" id="GO:0016798">
    <property type="term" value="F:hydrolase activity, acting on glycosyl bonds"/>
    <property type="evidence" value="ECO:0007669"/>
    <property type="project" value="UniProtKB-KW"/>
</dbReference>
<dbReference type="InterPro" id="IPR052341">
    <property type="entry name" value="LOG_family_nucleotidases"/>
</dbReference>
<comment type="caution">
    <text evidence="1">The sequence shown here is derived from an EMBL/GenBank/DDBJ whole genome shotgun (WGS) entry which is preliminary data.</text>
</comment>
<gene>
    <name evidence="1" type="ORF">ACFFRE_06640</name>
</gene>
<sequence>MRPGEDHGGLDPAVQAAAGRAGEAVLPLLPPERGTRPLLQGILDTVAQLAAQDPEPLDLKIASAALAEMTEAFRVFRPYRGVPKATFFGSARTRPDDPLYRQAKQLAGRLAEREWMVVTGAGPGIMAAAMEGAGRERSLGVNIRLPFEQGANPFIAQDPKLVEMRYFFTRKLMLIKESSAYVVLPGGFGTLDEAFELLTLLQTGKALPAPLVLLDVPGGTYWEGWRRFLDEQVARGGLIDPHDHQLYRITADVPTALDEILGFYRNYHSLRFVGDLLVVRVRHLPSRRELAELSRRFADILVEGPIRPTRPLPPERADQDHVELPRLCLRFDRFHYGRLRQLIDELNRLVPAEP</sequence>
<reference evidence="1 2" key="1">
    <citation type="submission" date="2024-09" db="EMBL/GenBank/DDBJ databases">
        <authorList>
            <person name="Sun Q."/>
            <person name="Mori K."/>
        </authorList>
    </citation>
    <scope>NUCLEOTIDE SEQUENCE [LARGE SCALE GENOMIC DNA]</scope>
    <source>
        <strain evidence="1 2">JCM 15389</strain>
    </source>
</reference>
<proteinExistence type="predicted"/>
<dbReference type="Proteomes" id="UP001589788">
    <property type="component" value="Unassembled WGS sequence"/>
</dbReference>
<evidence type="ECO:0000313" key="2">
    <source>
        <dbReference type="Proteomes" id="UP001589788"/>
    </source>
</evidence>
<dbReference type="InterPro" id="IPR031100">
    <property type="entry name" value="LOG_fam"/>
</dbReference>
<dbReference type="RefSeq" id="WP_248108841.1">
    <property type="nucleotide sequence ID" value="NZ_JAKHEX010000020.1"/>
</dbReference>
<keyword evidence="1" id="KW-0378">Hydrolase</keyword>
<dbReference type="Pfam" id="PF03641">
    <property type="entry name" value="Lysine_decarbox"/>
    <property type="match status" value="1"/>
</dbReference>
<dbReference type="EC" id="3.2.2.-" evidence="1"/>
<protein>
    <submittedName>
        <fullName evidence="1">LOG family protein</fullName>
        <ecNumber evidence="1">3.2.2.-</ecNumber>
    </submittedName>
</protein>
<dbReference type="SUPFAM" id="SSF102405">
    <property type="entry name" value="MCP/YpsA-like"/>
    <property type="match status" value="1"/>
</dbReference>
<dbReference type="EMBL" id="JBHLYQ010000050">
    <property type="protein sequence ID" value="MFC0081822.1"/>
    <property type="molecule type" value="Genomic_DNA"/>
</dbReference>
<dbReference type="Gene3D" id="3.40.50.450">
    <property type="match status" value="1"/>
</dbReference>
<keyword evidence="2" id="KW-1185">Reference proteome</keyword>